<feature type="region of interest" description="Disordered" evidence="1">
    <location>
        <begin position="59"/>
        <end position="88"/>
    </location>
</feature>
<protein>
    <submittedName>
        <fullName evidence="2">Uncharacterized protein</fullName>
    </submittedName>
</protein>
<feature type="compositionally biased region" description="Basic and acidic residues" evidence="1">
    <location>
        <begin position="451"/>
        <end position="461"/>
    </location>
</feature>
<feature type="compositionally biased region" description="Polar residues" evidence="1">
    <location>
        <begin position="631"/>
        <end position="642"/>
    </location>
</feature>
<feature type="compositionally biased region" description="Basic residues" evidence="1">
    <location>
        <begin position="222"/>
        <end position="232"/>
    </location>
</feature>
<dbReference type="EMBL" id="JH669143">
    <property type="protein sequence ID" value="KAG6464317.1"/>
    <property type="molecule type" value="Genomic_DNA"/>
</dbReference>
<feature type="compositionally biased region" description="Polar residues" evidence="1">
    <location>
        <begin position="300"/>
        <end position="313"/>
    </location>
</feature>
<comment type="caution">
    <text evidence="2">The sequence shown here is derived from an EMBL/GenBank/DDBJ whole genome shotgun (WGS) entry which is preliminary data.</text>
</comment>
<organism evidence="2 3">
    <name type="scientific">Manduca sexta</name>
    <name type="common">Tobacco hawkmoth</name>
    <name type="synonym">Tobacco hornworm</name>
    <dbReference type="NCBI Taxonomy" id="7130"/>
    <lineage>
        <taxon>Eukaryota</taxon>
        <taxon>Metazoa</taxon>
        <taxon>Ecdysozoa</taxon>
        <taxon>Arthropoda</taxon>
        <taxon>Hexapoda</taxon>
        <taxon>Insecta</taxon>
        <taxon>Pterygota</taxon>
        <taxon>Neoptera</taxon>
        <taxon>Endopterygota</taxon>
        <taxon>Lepidoptera</taxon>
        <taxon>Glossata</taxon>
        <taxon>Ditrysia</taxon>
        <taxon>Bombycoidea</taxon>
        <taxon>Sphingidae</taxon>
        <taxon>Sphinginae</taxon>
        <taxon>Sphingini</taxon>
        <taxon>Manduca</taxon>
    </lineage>
</organism>
<feature type="region of interest" description="Disordered" evidence="1">
    <location>
        <begin position="625"/>
        <end position="664"/>
    </location>
</feature>
<proteinExistence type="predicted"/>
<dbReference type="EMBL" id="JH669143">
    <property type="protein sequence ID" value="KAG6464316.1"/>
    <property type="molecule type" value="Genomic_DNA"/>
</dbReference>
<dbReference type="AlphaFoldDB" id="A0A922CZM1"/>
<keyword evidence="3" id="KW-1185">Reference proteome</keyword>
<feature type="compositionally biased region" description="Basic residues" evidence="1">
    <location>
        <begin position="514"/>
        <end position="524"/>
    </location>
</feature>
<feature type="region of interest" description="Disordered" evidence="1">
    <location>
        <begin position="261"/>
        <end position="337"/>
    </location>
</feature>
<evidence type="ECO:0000256" key="1">
    <source>
        <dbReference type="SAM" id="MobiDB-lite"/>
    </source>
</evidence>
<feature type="compositionally biased region" description="Basic and acidic residues" evidence="1">
    <location>
        <begin position="61"/>
        <end position="81"/>
    </location>
</feature>
<evidence type="ECO:0000313" key="3">
    <source>
        <dbReference type="Proteomes" id="UP000791440"/>
    </source>
</evidence>
<reference evidence="2" key="2">
    <citation type="submission" date="2020-12" db="EMBL/GenBank/DDBJ databases">
        <authorList>
            <person name="Kanost M."/>
        </authorList>
    </citation>
    <scope>NUCLEOTIDE SEQUENCE</scope>
</reference>
<gene>
    <name evidence="2" type="ORF">O3G_MSEX014439</name>
</gene>
<sequence>MSTKFYVYGGGRWRELDLNTGRVSGWAKSARIVVARNGRLECSRNAPILRALRALAAGEPSRARDGPRLPHTRWTEEEHPTQKQLHNSPCRHCCHHRYTAVVENVCQHLPSEQPVRSPLVPPLLHQPALSSTRRVVGDEILDKLRNECVNQPEQSSISAQVRSPQKRATRASSASKDVRHSAAHRIKRQRVSSSSSVECLSNDINNKNDRQGNGKRVQLEKQKKKLERRGRPPKQSPANILGVVATAIPIPNPNSVQPLCITSGKWNSPSTPNKANVQPNGDISHTEQSPESNHIAAPSSVLSSANEDSQASSDKSDSNEASDESGSKSDDEESPQIAETSALLAHKLHSSGHAASVGQSHQNETPATTKVCKELVIEEKDVIALRGFLRRSAPGVSLNRFDNDDEYKRSIFYRLHPLVSVERSARIQEMLSEQDDISLRDFASQLGLRSISDDPLPRRETPNGTITKTSRARKQPDRYSEILPQPSKSPVKKLFTSTKSPTRKKSLSKSSTSSKRRSHKKAKLKPSPSVKLTSHENDGSKLLPSEKTSRKNIDLLSQSQSPIKRVTRENDMSNSSTPKKISQPALAKVVGSSKKTSHRNISKSTVLVETTNHEVALNSPAPKQITAHENGVSSKTAITLSSGDRAPKPREPPPQIALPLRDQPRRKLETIKPAHSRGGKEYTPSEDTAIVTWVSSEGRARLVNGNRMWRELQGQYEQLTGTCE</sequence>
<feature type="compositionally biased region" description="Basic residues" evidence="1">
    <location>
        <begin position="181"/>
        <end position="190"/>
    </location>
</feature>
<feature type="region of interest" description="Disordered" evidence="1">
    <location>
        <begin position="149"/>
        <end position="239"/>
    </location>
</feature>
<feature type="compositionally biased region" description="Polar residues" evidence="1">
    <location>
        <begin position="264"/>
        <end position="292"/>
    </location>
</feature>
<reference evidence="2" key="1">
    <citation type="journal article" date="2016" name="Insect Biochem. Mol. Biol.">
        <title>Multifaceted biological insights from a draft genome sequence of the tobacco hornworm moth, Manduca sexta.</title>
        <authorList>
            <person name="Kanost M.R."/>
            <person name="Arrese E.L."/>
            <person name="Cao X."/>
            <person name="Chen Y.R."/>
            <person name="Chellapilla S."/>
            <person name="Goldsmith M.R."/>
            <person name="Grosse-Wilde E."/>
            <person name="Heckel D.G."/>
            <person name="Herndon N."/>
            <person name="Jiang H."/>
            <person name="Papanicolaou A."/>
            <person name="Qu J."/>
            <person name="Soulages J.L."/>
            <person name="Vogel H."/>
            <person name="Walters J."/>
            <person name="Waterhouse R.M."/>
            <person name="Ahn S.J."/>
            <person name="Almeida F.C."/>
            <person name="An C."/>
            <person name="Aqrawi P."/>
            <person name="Bretschneider A."/>
            <person name="Bryant W.B."/>
            <person name="Bucks S."/>
            <person name="Chao H."/>
            <person name="Chevignon G."/>
            <person name="Christen J.M."/>
            <person name="Clarke D.F."/>
            <person name="Dittmer N.T."/>
            <person name="Ferguson L.C.F."/>
            <person name="Garavelou S."/>
            <person name="Gordon K.H.J."/>
            <person name="Gunaratna R.T."/>
            <person name="Han Y."/>
            <person name="Hauser F."/>
            <person name="He Y."/>
            <person name="Heidel-Fischer H."/>
            <person name="Hirsh A."/>
            <person name="Hu Y."/>
            <person name="Jiang H."/>
            <person name="Kalra D."/>
            <person name="Klinner C."/>
            <person name="Konig C."/>
            <person name="Kovar C."/>
            <person name="Kroll A.R."/>
            <person name="Kuwar S.S."/>
            <person name="Lee S.L."/>
            <person name="Lehman R."/>
            <person name="Li K."/>
            <person name="Li Z."/>
            <person name="Liang H."/>
            <person name="Lovelace S."/>
            <person name="Lu Z."/>
            <person name="Mansfield J.H."/>
            <person name="McCulloch K.J."/>
            <person name="Mathew T."/>
            <person name="Morton B."/>
            <person name="Muzny D.M."/>
            <person name="Neunemann D."/>
            <person name="Ongeri F."/>
            <person name="Pauchet Y."/>
            <person name="Pu L.L."/>
            <person name="Pyrousis I."/>
            <person name="Rao X.J."/>
            <person name="Redding A."/>
            <person name="Roesel C."/>
            <person name="Sanchez-Gracia A."/>
            <person name="Schaack S."/>
            <person name="Shukla A."/>
            <person name="Tetreau G."/>
            <person name="Wang Y."/>
            <person name="Xiong G.H."/>
            <person name="Traut W."/>
            <person name="Walsh T.K."/>
            <person name="Worley K.C."/>
            <person name="Wu D."/>
            <person name="Wu W."/>
            <person name="Wu Y.Q."/>
            <person name="Zhang X."/>
            <person name="Zou Z."/>
            <person name="Zucker H."/>
            <person name="Briscoe A.D."/>
            <person name="Burmester T."/>
            <person name="Clem R.J."/>
            <person name="Feyereisen R."/>
            <person name="Grimmelikhuijzen C.J.P."/>
            <person name="Hamodrakas S.J."/>
            <person name="Hansson B.S."/>
            <person name="Huguet E."/>
            <person name="Jermiin L.S."/>
            <person name="Lan Q."/>
            <person name="Lehman H.K."/>
            <person name="Lorenzen M."/>
            <person name="Merzendorfer H."/>
            <person name="Michalopoulos I."/>
            <person name="Morton D.B."/>
            <person name="Muthukrishnan S."/>
            <person name="Oakeshott J.G."/>
            <person name="Palmer W."/>
            <person name="Park Y."/>
            <person name="Passarelli A.L."/>
            <person name="Rozas J."/>
            <person name="Schwartz L.M."/>
            <person name="Smith W."/>
            <person name="Southgate A."/>
            <person name="Vilcinskas A."/>
            <person name="Vogt R."/>
            <person name="Wang P."/>
            <person name="Werren J."/>
            <person name="Yu X.Q."/>
            <person name="Zhou J.J."/>
            <person name="Brown S.J."/>
            <person name="Scherer S.E."/>
            <person name="Richards S."/>
            <person name="Blissard G.W."/>
        </authorList>
    </citation>
    <scope>NUCLEOTIDE SEQUENCE</scope>
</reference>
<dbReference type="Proteomes" id="UP000791440">
    <property type="component" value="Unassembled WGS sequence"/>
</dbReference>
<feature type="compositionally biased region" description="Basic and acidic residues" evidence="1">
    <location>
        <begin position="206"/>
        <end position="221"/>
    </location>
</feature>
<feature type="compositionally biased region" description="Polar residues" evidence="1">
    <location>
        <begin position="149"/>
        <end position="163"/>
    </location>
</feature>
<evidence type="ECO:0000313" key="2">
    <source>
        <dbReference type="EMBL" id="KAG6464317.1"/>
    </source>
</evidence>
<accession>A0A922CZM1</accession>
<name>A0A922CZM1_MANSE</name>
<feature type="region of interest" description="Disordered" evidence="1">
    <location>
        <begin position="450"/>
        <end position="601"/>
    </location>
</feature>